<dbReference type="EMBL" id="LAZR01026090">
    <property type="protein sequence ID" value="KKL69833.1"/>
    <property type="molecule type" value="Genomic_DNA"/>
</dbReference>
<proteinExistence type="predicted"/>
<dbReference type="AlphaFoldDB" id="A0A0F9E761"/>
<comment type="caution">
    <text evidence="2">The sequence shown here is derived from an EMBL/GenBank/DDBJ whole genome shotgun (WGS) entry which is preliminary data.</text>
</comment>
<keyword evidence="1" id="KW-0472">Membrane</keyword>
<organism evidence="2">
    <name type="scientific">marine sediment metagenome</name>
    <dbReference type="NCBI Taxonomy" id="412755"/>
    <lineage>
        <taxon>unclassified sequences</taxon>
        <taxon>metagenomes</taxon>
        <taxon>ecological metagenomes</taxon>
    </lineage>
</organism>
<keyword evidence="1" id="KW-1133">Transmembrane helix</keyword>
<protein>
    <submittedName>
        <fullName evidence="2">Uncharacterized protein</fullName>
    </submittedName>
</protein>
<accession>A0A0F9E761</accession>
<feature type="transmembrane region" description="Helical" evidence="1">
    <location>
        <begin position="32"/>
        <end position="51"/>
    </location>
</feature>
<evidence type="ECO:0000313" key="2">
    <source>
        <dbReference type="EMBL" id="KKL69833.1"/>
    </source>
</evidence>
<gene>
    <name evidence="2" type="ORF">LCGC14_2110960</name>
</gene>
<keyword evidence="1" id="KW-0812">Transmembrane</keyword>
<name>A0A0F9E761_9ZZZZ</name>
<sequence>MKDVLLVINVIVFFIMTGLMFFGYIIENTNVLILYGFLSIILWISIWCMSLEKIGERVRKRSIS</sequence>
<evidence type="ECO:0000256" key="1">
    <source>
        <dbReference type="SAM" id="Phobius"/>
    </source>
</evidence>
<feature type="transmembrane region" description="Helical" evidence="1">
    <location>
        <begin position="7"/>
        <end position="26"/>
    </location>
</feature>
<reference evidence="2" key="1">
    <citation type="journal article" date="2015" name="Nature">
        <title>Complex archaea that bridge the gap between prokaryotes and eukaryotes.</title>
        <authorList>
            <person name="Spang A."/>
            <person name="Saw J.H."/>
            <person name="Jorgensen S.L."/>
            <person name="Zaremba-Niedzwiedzka K."/>
            <person name="Martijn J."/>
            <person name="Lind A.E."/>
            <person name="van Eijk R."/>
            <person name="Schleper C."/>
            <person name="Guy L."/>
            <person name="Ettema T.J."/>
        </authorList>
    </citation>
    <scope>NUCLEOTIDE SEQUENCE</scope>
</reference>